<keyword evidence="3 6" id="KW-1133">Transmembrane helix</keyword>
<gene>
    <name evidence="8" type="primary">LOC106818835</name>
</gene>
<feature type="transmembrane region" description="Helical" evidence="6">
    <location>
        <begin position="83"/>
        <end position="100"/>
    </location>
</feature>
<organism evidence="7 8">
    <name type="scientific">Priapulus caudatus</name>
    <name type="common">Priapulid worm</name>
    <dbReference type="NCBI Taxonomy" id="37621"/>
    <lineage>
        <taxon>Eukaryota</taxon>
        <taxon>Metazoa</taxon>
        <taxon>Ecdysozoa</taxon>
        <taxon>Scalidophora</taxon>
        <taxon>Priapulida</taxon>
        <taxon>Priapulimorpha</taxon>
        <taxon>Priapulimorphida</taxon>
        <taxon>Priapulidae</taxon>
        <taxon>Priapulus</taxon>
    </lineage>
</organism>
<keyword evidence="4 6" id="KW-0472">Membrane</keyword>
<evidence type="ECO:0000256" key="4">
    <source>
        <dbReference type="ARBA" id="ARBA00023136"/>
    </source>
</evidence>
<dbReference type="Pfam" id="PF03619">
    <property type="entry name" value="Solute_trans_a"/>
    <property type="match status" value="1"/>
</dbReference>
<reference evidence="8" key="1">
    <citation type="submission" date="2025-08" db="UniProtKB">
        <authorList>
            <consortium name="RefSeq"/>
        </authorList>
    </citation>
    <scope>IDENTIFICATION</scope>
</reference>
<evidence type="ECO:0000256" key="1">
    <source>
        <dbReference type="ARBA" id="ARBA00004141"/>
    </source>
</evidence>
<dbReference type="InterPro" id="IPR005178">
    <property type="entry name" value="Ostalpha/TMEM184C"/>
</dbReference>
<feature type="transmembrane region" description="Helical" evidence="6">
    <location>
        <begin position="291"/>
        <end position="309"/>
    </location>
</feature>
<feature type="transmembrane region" description="Helical" evidence="6">
    <location>
        <begin position="250"/>
        <end position="271"/>
    </location>
</feature>
<feature type="transmembrane region" description="Helical" evidence="6">
    <location>
        <begin position="14"/>
        <end position="34"/>
    </location>
</feature>
<feature type="transmembrane region" description="Helical" evidence="6">
    <location>
        <begin position="206"/>
        <end position="229"/>
    </location>
</feature>
<feature type="compositionally biased region" description="Basic and acidic residues" evidence="5">
    <location>
        <begin position="430"/>
        <end position="439"/>
    </location>
</feature>
<proteinExistence type="predicted"/>
<accession>A0ABM1F3H5</accession>
<keyword evidence="7" id="KW-1185">Reference proteome</keyword>
<protein>
    <submittedName>
        <fullName evidence="8">Transmembrane protein 184C-like isoform X1</fullName>
    </submittedName>
</protein>
<sequence length="439" mass="50087">MSCFYQWRAWIRPFGMAIYCLVLVIALPLMIVELKQAETKWHVKGWFIGGLFVLSCLPISLWSILQHLVFYSKPYLQRHIIRILWMVPIYALNAWLAMRFNSAAIYLDTLRECYEAYVIYNFMAYLRNFLVMEYDLEATLEMRPQVQHIMPANWILPVWRNGRDFIHNCKHGVLQYTVVRPITTGISLICELAGVYKEGEFSATSAWTYLVFIDNISQIFALYCLALFYKACKEELSPISPLGKFLCIKAVIFATFWQSFLLQILVSTGLIPNKPDLYFYDASSIATGLQDFLICIEMMLAAVAHYYAFSHKPYVDLAAEPVPCCEAFFQMLNVSDVKADVYEHVRVVGGTVKRTIGRGPAAESGTMDERSGLLDTHANDYETSYIAIEEASNFIGDGQGRVVARRLDVGGLQDALSSDNEEPEDLSSDFQDRGRYSQC</sequence>
<dbReference type="PANTHER" id="PTHR23423">
    <property type="entry name" value="ORGANIC SOLUTE TRANSPORTER-RELATED"/>
    <property type="match status" value="1"/>
</dbReference>
<evidence type="ECO:0000313" key="8">
    <source>
        <dbReference type="RefSeq" id="XP_014678996.1"/>
    </source>
</evidence>
<dbReference type="RefSeq" id="XP_014678996.1">
    <property type="nucleotide sequence ID" value="XM_014823510.1"/>
</dbReference>
<dbReference type="GeneID" id="106818835"/>
<evidence type="ECO:0000256" key="3">
    <source>
        <dbReference type="ARBA" id="ARBA00022989"/>
    </source>
</evidence>
<feature type="region of interest" description="Disordered" evidence="5">
    <location>
        <begin position="414"/>
        <end position="439"/>
    </location>
</feature>
<evidence type="ECO:0000313" key="7">
    <source>
        <dbReference type="Proteomes" id="UP000695022"/>
    </source>
</evidence>
<comment type="subcellular location">
    <subcellularLocation>
        <location evidence="1">Membrane</location>
        <topology evidence="1">Multi-pass membrane protein</topology>
    </subcellularLocation>
</comment>
<evidence type="ECO:0000256" key="2">
    <source>
        <dbReference type="ARBA" id="ARBA00022692"/>
    </source>
</evidence>
<evidence type="ECO:0000256" key="5">
    <source>
        <dbReference type="SAM" id="MobiDB-lite"/>
    </source>
</evidence>
<feature type="transmembrane region" description="Helical" evidence="6">
    <location>
        <begin position="46"/>
        <end position="71"/>
    </location>
</feature>
<evidence type="ECO:0000256" key="6">
    <source>
        <dbReference type="SAM" id="Phobius"/>
    </source>
</evidence>
<keyword evidence="2 6" id="KW-0812">Transmembrane</keyword>
<dbReference type="SMART" id="SM01417">
    <property type="entry name" value="Solute_trans_a"/>
    <property type="match status" value="1"/>
</dbReference>
<name>A0ABM1F3H5_PRICU</name>
<dbReference type="Proteomes" id="UP000695022">
    <property type="component" value="Unplaced"/>
</dbReference>